<proteinExistence type="predicted"/>
<dbReference type="CDD" id="cd07366">
    <property type="entry name" value="3MGA_Dioxygenase"/>
    <property type="match status" value="1"/>
</dbReference>
<evidence type="ECO:0000313" key="3">
    <source>
        <dbReference type="Proteomes" id="UP001597024"/>
    </source>
</evidence>
<dbReference type="InterPro" id="IPR004183">
    <property type="entry name" value="Xdiol_dOase_suB"/>
</dbReference>
<sequence length="344" mass="37380">MMATVVAAIGTSHGPQLKTPPIRWAERGEADRRNAALEFRGERHTFDRLRAVREDFSRECAPDVQHNRWAACQRAMDRLGGHLADAAIDVLVIVSSDHKEVYGDELLPAFAVYWGDAVEHVPFTPEQIAAMQPGLGEAALGDVPAEPVSRPCHSGLARHLIEHSAQEGFDVAASRALPAGRYGNHGIPHGYGFVYQRIMGETSRVPMVPVFVNTFYEPNPPTARRCLDFGRSLGRALAAFPEDLRIGVVASGGLSHFVIDEDLDRAFVEALENGDEEHLASIPATEMRSGSSELRNWIVVAGIAAETGLTVTSVDYQPCYRTEAGTGNAMGFVTWSPGVTEPAR</sequence>
<gene>
    <name evidence="2" type="ORF">ACFQ08_10130</name>
</gene>
<dbReference type="Proteomes" id="UP001597024">
    <property type="component" value="Unassembled WGS sequence"/>
</dbReference>
<dbReference type="Gene3D" id="3.40.830.10">
    <property type="entry name" value="LigB-like"/>
    <property type="match status" value="1"/>
</dbReference>
<comment type="caution">
    <text evidence="2">The sequence shown here is derived from an EMBL/GenBank/DDBJ whole genome shotgun (WGS) entry which is preliminary data.</text>
</comment>
<reference evidence="3" key="1">
    <citation type="journal article" date="2019" name="Int. J. Syst. Evol. Microbiol.">
        <title>The Global Catalogue of Microorganisms (GCM) 10K type strain sequencing project: providing services to taxonomists for standard genome sequencing and annotation.</title>
        <authorList>
            <consortium name="The Broad Institute Genomics Platform"/>
            <consortium name="The Broad Institute Genome Sequencing Center for Infectious Disease"/>
            <person name="Wu L."/>
            <person name="Ma J."/>
        </authorList>
    </citation>
    <scope>NUCLEOTIDE SEQUENCE [LARGE SCALE GENOMIC DNA]</scope>
    <source>
        <strain evidence="3">CCUG 62974</strain>
    </source>
</reference>
<organism evidence="2 3">
    <name type="scientific">Streptosporangium algeriense</name>
    <dbReference type="NCBI Taxonomy" id="1682748"/>
    <lineage>
        <taxon>Bacteria</taxon>
        <taxon>Bacillati</taxon>
        <taxon>Actinomycetota</taxon>
        <taxon>Actinomycetes</taxon>
        <taxon>Streptosporangiales</taxon>
        <taxon>Streptosporangiaceae</taxon>
        <taxon>Streptosporangium</taxon>
    </lineage>
</organism>
<dbReference type="Pfam" id="PF02900">
    <property type="entry name" value="LigB"/>
    <property type="match status" value="1"/>
</dbReference>
<keyword evidence="3" id="KW-1185">Reference proteome</keyword>
<protein>
    <recommendedName>
        <fullName evidence="1">Extradiol ring-cleavage dioxygenase class III enzyme subunit B domain-containing protein</fullName>
    </recommendedName>
</protein>
<evidence type="ECO:0000259" key="1">
    <source>
        <dbReference type="Pfam" id="PF02900"/>
    </source>
</evidence>
<name>A0ABW3DPF8_9ACTN</name>
<dbReference type="SUPFAM" id="SSF53213">
    <property type="entry name" value="LigB-like"/>
    <property type="match status" value="1"/>
</dbReference>
<dbReference type="InterPro" id="IPR034938">
    <property type="entry name" value="3MGA_Dioxygenase"/>
</dbReference>
<accession>A0ABW3DPF8</accession>
<evidence type="ECO:0000313" key="2">
    <source>
        <dbReference type="EMBL" id="MFD0884904.1"/>
    </source>
</evidence>
<feature type="domain" description="Extradiol ring-cleavage dioxygenase class III enzyme subunit B" evidence="1">
    <location>
        <begin position="74"/>
        <end position="307"/>
    </location>
</feature>
<dbReference type="EMBL" id="JBHTHX010000248">
    <property type="protein sequence ID" value="MFD0884904.1"/>
    <property type="molecule type" value="Genomic_DNA"/>
</dbReference>